<evidence type="ECO:0000256" key="7">
    <source>
        <dbReference type="ARBA" id="ARBA00022833"/>
    </source>
</evidence>
<evidence type="ECO:0000313" key="10">
    <source>
        <dbReference type="Proteomes" id="UP000054166"/>
    </source>
</evidence>
<reference evidence="10" key="2">
    <citation type="submission" date="2015-01" db="EMBL/GenBank/DDBJ databases">
        <title>Evolutionary Origins and Diversification of the Mycorrhizal Mutualists.</title>
        <authorList>
            <consortium name="DOE Joint Genome Institute"/>
            <consortium name="Mycorrhizal Genomics Consortium"/>
            <person name="Kohler A."/>
            <person name="Kuo A."/>
            <person name="Nagy L.G."/>
            <person name="Floudas D."/>
            <person name="Copeland A."/>
            <person name="Barry K.W."/>
            <person name="Cichocki N."/>
            <person name="Veneault-Fourrey C."/>
            <person name="LaButti K."/>
            <person name="Lindquist E.A."/>
            <person name="Lipzen A."/>
            <person name="Lundell T."/>
            <person name="Morin E."/>
            <person name="Murat C."/>
            <person name="Riley R."/>
            <person name="Ohm R."/>
            <person name="Sun H."/>
            <person name="Tunlid A."/>
            <person name="Henrissat B."/>
            <person name="Grigoriev I.V."/>
            <person name="Hibbett D.S."/>
            <person name="Martin F."/>
        </authorList>
    </citation>
    <scope>NUCLEOTIDE SEQUENCE [LARGE SCALE GENOMIC DNA]</scope>
    <source>
        <strain evidence="10">F 1598</strain>
    </source>
</reference>
<keyword evidence="3" id="KW-0489">Methyltransferase</keyword>
<reference evidence="9 10" key="1">
    <citation type="submission" date="2014-04" db="EMBL/GenBank/DDBJ databases">
        <authorList>
            <consortium name="DOE Joint Genome Institute"/>
            <person name="Kuo A."/>
            <person name="Tarkka M."/>
            <person name="Buscot F."/>
            <person name="Kohler A."/>
            <person name="Nagy L.G."/>
            <person name="Floudas D."/>
            <person name="Copeland A."/>
            <person name="Barry K.W."/>
            <person name="Cichocki N."/>
            <person name="Veneault-Fourrey C."/>
            <person name="LaButti K."/>
            <person name="Lindquist E.A."/>
            <person name="Lipzen A."/>
            <person name="Lundell T."/>
            <person name="Morin E."/>
            <person name="Murat C."/>
            <person name="Sun H."/>
            <person name="Tunlid A."/>
            <person name="Henrissat B."/>
            <person name="Grigoriev I.V."/>
            <person name="Hibbett D.S."/>
            <person name="Martin F."/>
            <person name="Nordberg H.P."/>
            <person name="Cantor M.N."/>
            <person name="Hua S.X."/>
        </authorList>
    </citation>
    <scope>NUCLEOTIDE SEQUENCE [LARGE SCALE GENOMIC DNA]</scope>
    <source>
        <strain evidence="9 10">F 1598</strain>
    </source>
</reference>
<dbReference type="Pfam" id="PF00856">
    <property type="entry name" value="SET"/>
    <property type="match status" value="1"/>
</dbReference>
<evidence type="ECO:0000256" key="5">
    <source>
        <dbReference type="ARBA" id="ARBA00022691"/>
    </source>
</evidence>
<evidence type="ECO:0000256" key="3">
    <source>
        <dbReference type="ARBA" id="ARBA00022603"/>
    </source>
</evidence>
<dbReference type="GO" id="GO:0005694">
    <property type="term" value="C:chromosome"/>
    <property type="evidence" value="ECO:0007669"/>
    <property type="project" value="UniProtKB-SubCell"/>
</dbReference>
<dbReference type="GO" id="GO:0008168">
    <property type="term" value="F:methyltransferase activity"/>
    <property type="evidence" value="ECO:0007669"/>
    <property type="project" value="UniProtKB-KW"/>
</dbReference>
<dbReference type="PANTHER" id="PTHR46223">
    <property type="entry name" value="HISTONE-LYSINE N-METHYLTRANSFERASE SUV39H"/>
    <property type="match status" value="1"/>
</dbReference>
<evidence type="ECO:0000256" key="2">
    <source>
        <dbReference type="ARBA" id="ARBA00022454"/>
    </source>
</evidence>
<keyword evidence="7" id="KW-0862">Zinc</keyword>
<gene>
    <name evidence="9" type="ORF">PILCRDRAFT_23628</name>
</gene>
<evidence type="ECO:0000256" key="1">
    <source>
        <dbReference type="ARBA" id="ARBA00004286"/>
    </source>
</evidence>
<keyword evidence="4" id="KW-0808">Transferase</keyword>
<keyword evidence="2" id="KW-0158">Chromosome</keyword>
<dbReference type="Proteomes" id="UP000054166">
    <property type="component" value="Unassembled WGS sequence"/>
</dbReference>
<dbReference type="PANTHER" id="PTHR46223:SF3">
    <property type="entry name" value="HISTONE-LYSINE N-METHYLTRANSFERASE SET-23"/>
    <property type="match status" value="1"/>
</dbReference>
<keyword evidence="10" id="KW-1185">Reference proteome</keyword>
<organism evidence="9 10">
    <name type="scientific">Piloderma croceum (strain F 1598)</name>
    <dbReference type="NCBI Taxonomy" id="765440"/>
    <lineage>
        <taxon>Eukaryota</taxon>
        <taxon>Fungi</taxon>
        <taxon>Dikarya</taxon>
        <taxon>Basidiomycota</taxon>
        <taxon>Agaricomycotina</taxon>
        <taxon>Agaricomycetes</taxon>
        <taxon>Agaricomycetidae</taxon>
        <taxon>Atheliales</taxon>
        <taxon>Atheliaceae</taxon>
        <taxon>Piloderma</taxon>
    </lineage>
</organism>
<keyword evidence="5" id="KW-0949">S-adenosyl-L-methionine</keyword>
<feature type="non-terminal residue" evidence="9">
    <location>
        <position position="1"/>
    </location>
</feature>
<feature type="domain" description="SET" evidence="8">
    <location>
        <begin position="13"/>
        <end position="81"/>
    </location>
</feature>
<comment type="subcellular location">
    <subcellularLocation>
        <location evidence="1">Chromosome</location>
    </subcellularLocation>
</comment>
<dbReference type="SUPFAM" id="SSF82199">
    <property type="entry name" value="SET domain"/>
    <property type="match status" value="1"/>
</dbReference>
<dbReference type="GO" id="GO:0032259">
    <property type="term" value="P:methylation"/>
    <property type="evidence" value="ECO:0007669"/>
    <property type="project" value="UniProtKB-KW"/>
</dbReference>
<dbReference type="HOGENOM" id="CLU_2352325_0_0_1"/>
<dbReference type="EMBL" id="KN832973">
    <property type="protein sequence ID" value="KIM90222.1"/>
    <property type="molecule type" value="Genomic_DNA"/>
</dbReference>
<protein>
    <recommendedName>
        <fullName evidence="8">SET domain-containing protein</fullName>
    </recommendedName>
</protein>
<evidence type="ECO:0000313" key="9">
    <source>
        <dbReference type="EMBL" id="KIM90222.1"/>
    </source>
</evidence>
<sequence length="97" mass="11214">YHRTYIFSLDPYYLQQGNSNWKVKYVVDACTGNVSWLSNHSCELNCLVTHYYIDKGDLEKPLIAIFTRSDIPPCTKITISYVSIMSEKHDDDSEDKA</sequence>
<evidence type="ECO:0000259" key="8">
    <source>
        <dbReference type="Pfam" id="PF00856"/>
    </source>
</evidence>
<dbReference type="InParanoid" id="A0A0C3CKM7"/>
<dbReference type="InterPro" id="IPR046341">
    <property type="entry name" value="SET_dom_sf"/>
</dbReference>
<dbReference type="OrthoDB" id="308383at2759"/>
<dbReference type="InterPro" id="IPR001214">
    <property type="entry name" value="SET_dom"/>
</dbReference>
<keyword evidence="6" id="KW-0479">Metal-binding</keyword>
<name>A0A0C3CKM7_PILCF</name>
<accession>A0A0C3CKM7</accession>
<dbReference type="Gene3D" id="2.170.270.10">
    <property type="entry name" value="SET domain"/>
    <property type="match status" value="1"/>
</dbReference>
<dbReference type="InterPro" id="IPR050973">
    <property type="entry name" value="H3K9_Histone-Lys_N-MTase"/>
</dbReference>
<dbReference type="GO" id="GO:0046872">
    <property type="term" value="F:metal ion binding"/>
    <property type="evidence" value="ECO:0007669"/>
    <property type="project" value="UniProtKB-KW"/>
</dbReference>
<feature type="non-terminal residue" evidence="9">
    <location>
        <position position="97"/>
    </location>
</feature>
<evidence type="ECO:0000256" key="4">
    <source>
        <dbReference type="ARBA" id="ARBA00022679"/>
    </source>
</evidence>
<evidence type="ECO:0000256" key="6">
    <source>
        <dbReference type="ARBA" id="ARBA00022723"/>
    </source>
</evidence>
<proteinExistence type="predicted"/>
<dbReference type="AlphaFoldDB" id="A0A0C3CKM7"/>
<dbReference type="STRING" id="765440.A0A0C3CKM7"/>